<dbReference type="AlphaFoldDB" id="A0A4C1TLE1"/>
<dbReference type="Proteomes" id="UP000299102">
    <property type="component" value="Unassembled WGS sequence"/>
</dbReference>
<sequence>MVHSPQPSARSPSFNPTSIGYPCSIQEADNAPATPSGVRAPVSGGGHLPRFRDKRAPADPIAKPTPTVDSFVRPSVRLPSLQRAVLFKP</sequence>
<keyword evidence="3" id="KW-1185">Reference proteome</keyword>
<feature type="region of interest" description="Disordered" evidence="1">
    <location>
        <begin position="1"/>
        <end position="66"/>
    </location>
</feature>
<organism evidence="2 3">
    <name type="scientific">Eumeta variegata</name>
    <name type="common">Bagworm moth</name>
    <name type="synonym">Eumeta japonica</name>
    <dbReference type="NCBI Taxonomy" id="151549"/>
    <lineage>
        <taxon>Eukaryota</taxon>
        <taxon>Metazoa</taxon>
        <taxon>Ecdysozoa</taxon>
        <taxon>Arthropoda</taxon>
        <taxon>Hexapoda</taxon>
        <taxon>Insecta</taxon>
        <taxon>Pterygota</taxon>
        <taxon>Neoptera</taxon>
        <taxon>Endopterygota</taxon>
        <taxon>Lepidoptera</taxon>
        <taxon>Glossata</taxon>
        <taxon>Ditrysia</taxon>
        <taxon>Tineoidea</taxon>
        <taxon>Psychidae</taxon>
        <taxon>Oiketicinae</taxon>
        <taxon>Eumeta</taxon>
    </lineage>
</organism>
<feature type="compositionally biased region" description="Polar residues" evidence="1">
    <location>
        <begin position="1"/>
        <end position="18"/>
    </location>
</feature>
<evidence type="ECO:0000256" key="1">
    <source>
        <dbReference type="SAM" id="MobiDB-lite"/>
    </source>
</evidence>
<reference evidence="2 3" key="1">
    <citation type="journal article" date="2019" name="Commun. Biol.">
        <title>The bagworm genome reveals a unique fibroin gene that provides high tensile strength.</title>
        <authorList>
            <person name="Kono N."/>
            <person name="Nakamura H."/>
            <person name="Ohtoshi R."/>
            <person name="Tomita M."/>
            <person name="Numata K."/>
            <person name="Arakawa K."/>
        </authorList>
    </citation>
    <scope>NUCLEOTIDE SEQUENCE [LARGE SCALE GENOMIC DNA]</scope>
</reference>
<proteinExistence type="predicted"/>
<dbReference type="EMBL" id="BGZK01000068">
    <property type="protein sequence ID" value="GBP15026.1"/>
    <property type="molecule type" value="Genomic_DNA"/>
</dbReference>
<evidence type="ECO:0000313" key="2">
    <source>
        <dbReference type="EMBL" id="GBP15026.1"/>
    </source>
</evidence>
<evidence type="ECO:0000313" key="3">
    <source>
        <dbReference type="Proteomes" id="UP000299102"/>
    </source>
</evidence>
<protein>
    <submittedName>
        <fullName evidence="2">Uncharacterized protein</fullName>
    </submittedName>
</protein>
<accession>A0A4C1TLE1</accession>
<gene>
    <name evidence="2" type="ORF">EVAR_6669_1</name>
</gene>
<comment type="caution">
    <text evidence="2">The sequence shown here is derived from an EMBL/GenBank/DDBJ whole genome shotgun (WGS) entry which is preliminary data.</text>
</comment>
<name>A0A4C1TLE1_EUMVA</name>